<feature type="chain" id="PRO_5030998495" evidence="1">
    <location>
        <begin position="23"/>
        <end position="145"/>
    </location>
</feature>
<proteinExistence type="predicted"/>
<evidence type="ECO:0000313" key="2">
    <source>
        <dbReference type="EMBL" id="MBB5747347.1"/>
    </source>
</evidence>
<protein>
    <submittedName>
        <fullName evidence="2">Putative membrane protein</fullName>
    </submittedName>
</protein>
<dbReference type="RefSeq" id="WP_246347895.1">
    <property type="nucleotide sequence ID" value="NZ_JACHOR010000005.1"/>
</dbReference>
<name>A0A7W9CLE6_9CAUL</name>
<accession>A0A7W9CLE6</accession>
<comment type="caution">
    <text evidence="2">The sequence shown here is derived from an EMBL/GenBank/DDBJ whole genome shotgun (WGS) entry which is preliminary data.</text>
</comment>
<dbReference type="Proteomes" id="UP000545037">
    <property type="component" value="Unassembled WGS sequence"/>
</dbReference>
<dbReference type="AlphaFoldDB" id="A0A7W9CLE6"/>
<gene>
    <name evidence="2" type="ORF">GGR13_002968</name>
</gene>
<reference evidence="2 3" key="1">
    <citation type="submission" date="2020-08" db="EMBL/GenBank/DDBJ databases">
        <title>Genomic Encyclopedia of Type Strains, Phase IV (KMG-IV): sequencing the most valuable type-strain genomes for metagenomic binning, comparative biology and taxonomic classification.</title>
        <authorList>
            <person name="Goeker M."/>
        </authorList>
    </citation>
    <scope>NUCLEOTIDE SEQUENCE [LARGE SCALE GENOMIC DNA]</scope>
    <source>
        <strain evidence="2 3">DSM 4737</strain>
    </source>
</reference>
<feature type="signal peptide" evidence="1">
    <location>
        <begin position="1"/>
        <end position="22"/>
    </location>
</feature>
<keyword evidence="1" id="KW-0732">Signal</keyword>
<evidence type="ECO:0000313" key="3">
    <source>
        <dbReference type="Proteomes" id="UP000545037"/>
    </source>
</evidence>
<evidence type="ECO:0000256" key="1">
    <source>
        <dbReference type="SAM" id="SignalP"/>
    </source>
</evidence>
<keyword evidence="3" id="KW-1185">Reference proteome</keyword>
<dbReference type="EMBL" id="JACHOR010000005">
    <property type="protein sequence ID" value="MBB5747347.1"/>
    <property type="molecule type" value="Genomic_DNA"/>
</dbReference>
<sequence length="145" mass="14869">MRVLAVFLTLPLLLACSGETSAPGPAEAVAEPVMLGGVDLNQPLRAIGTEPFWAVEITPAALTWSGVERPELTVANPGPDVQGTTAVYAVEAAAGASMTVTLMATECSDGMSDRLYPLTATVEIGDETLNGCAQSVSALAVEPRP</sequence>
<dbReference type="PROSITE" id="PS51257">
    <property type="entry name" value="PROKAR_LIPOPROTEIN"/>
    <property type="match status" value="1"/>
</dbReference>
<organism evidence="2 3">
    <name type="scientific">Brevundimonas variabilis</name>
    <dbReference type="NCBI Taxonomy" id="74312"/>
    <lineage>
        <taxon>Bacteria</taxon>
        <taxon>Pseudomonadati</taxon>
        <taxon>Pseudomonadota</taxon>
        <taxon>Alphaproteobacteria</taxon>
        <taxon>Caulobacterales</taxon>
        <taxon>Caulobacteraceae</taxon>
        <taxon>Brevundimonas</taxon>
    </lineage>
</organism>